<accession>A0AAV7M9Y3</accession>
<evidence type="ECO:0000313" key="2">
    <source>
        <dbReference type="EMBL" id="KAJ1099287.1"/>
    </source>
</evidence>
<proteinExistence type="predicted"/>
<dbReference type="PANTHER" id="PTHR33861">
    <property type="entry name" value="PROTEIN CBG18333"/>
    <property type="match status" value="1"/>
</dbReference>
<comment type="caution">
    <text evidence="2">The sequence shown here is derived from an EMBL/GenBank/DDBJ whole genome shotgun (WGS) entry which is preliminary data.</text>
</comment>
<evidence type="ECO:0000313" key="3">
    <source>
        <dbReference type="Proteomes" id="UP001066276"/>
    </source>
</evidence>
<dbReference type="EMBL" id="JANPWB010000014">
    <property type="protein sequence ID" value="KAJ1099287.1"/>
    <property type="molecule type" value="Genomic_DNA"/>
</dbReference>
<feature type="compositionally biased region" description="Low complexity" evidence="1">
    <location>
        <begin position="509"/>
        <end position="519"/>
    </location>
</feature>
<dbReference type="GO" id="GO:0007144">
    <property type="term" value="P:female meiosis I"/>
    <property type="evidence" value="ECO:0007669"/>
    <property type="project" value="TreeGrafter"/>
</dbReference>
<gene>
    <name evidence="2" type="ORF">NDU88_004389</name>
</gene>
<reference evidence="2" key="1">
    <citation type="journal article" date="2022" name="bioRxiv">
        <title>Sequencing and chromosome-scale assembly of the giantPleurodeles waltlgenome.</title>
        <authorList>
            <person name="Brown T."/>
            <person name="Elewa A."/>
            <person name="Iarovenko S."/>
            <person name="Subramanian E."/>
            <person name="Araus A.J."/>
            <person name="Petzold A."/>
            <person name="Susuki M."/>
            <person name="Suzuki K.-i.T."/>
            <person name="Hayashi T."/>
            <person name="Toyoda A."/>
            <person name="Oliveira C."/>
            <person name="Osipova E."/>
            <person name="Leigh N.D."/>
            <person name="Simon A."/>
            <person name="Yun M.H."/>
        </authorList>
    </citation>
    <scope>NUCLEOTIDE SEQUENCE</scope>
    <source>
        <strain evidence="2">20211129_DDA</strain>
        <tissue evidence="2">Liver</tissue>
    </source>
</reference>
<dbReference type="Proteomes" id="UP001066276">
    <property type="component" value="Chromosome 10"/>
</dbReference>
<keyword evidence="3" id="KW-1185">Reference proteome</keyword>
<feature type="compositionally biased region" description="Polar residues" evidence="1">
    <location>
        <begin position="545"/>
        <end position="572"/>
    </location>
</feature>
<dbReference type="GO" id="GO:0005737">
    <property type="term" value="C:cytoplasm"/>
    <property type="evidence" value="ECO:0007669"/>
    <property type="project" value="TreeGrafter"/>
</dbReference>
<dbReference type="GO" id="GO:0005634">
    <property type="term" value="C:nucleus"/>
    <property type="evidence" value="ECO:0007669"/>
    <property type="project" value="TreeGrafter"/>
</dbReference>
<feature type="region of interest" description="Disordered" evidence="1">
    <location>
        <begin position="963"/>
        <end position="982"/>
    </location>
</feature>
<name>A0AAV7M9Y3_PLEWA</name>
<feature type="compositionally biased region" description="Basic and acidic residues" evidence="1">
    <location>
        <begin position="575"/>
        <end position="588"/>
    </location>
</feature>
<feature type="region of interest" description="Disordered" evidence="1">
    <location>
        <begin position="499"/>
        <end position="651"/>
    </location>
</feature>
<sequence>MAPCFIRQFYWCPGFTWVLLFAGLCPQYSRPPPLAPMRQSARQPPDPTHGALKHNGASTYVGSELWQWALLRPPDQLVPLDHLGSSVHRYVNHKDQTMDAPLFSPLLGGISSSSPSLETSRLYSNWSSCADDVALPAAVQECAKKRTPVNLSYSGNGPDMFGLVSSILEEPNKLEPVTDWNALSRLFPPVWATDSDTNADCHSRSQSNLLDPNDFPNVIGSQGYQQDHIQMLPEIDSIHEGFEGLNLVESWLSLPETYIESPSEALKAFPENPAFHMNAILQQEGFSFQNGGFNRHPGDFDKMKFKNEYEKNSSDLKAFTSANKMRESTHFQKGCWKTDMARGKFLKNDAKDQINYPHKSSPSHGNMWGKTFQEEMQLAKRYEDFSNPKSQPHGHRSSYETHQQFCKESSYPGPVSRRLHREGNQNGLDSFSSGGNFEHIENKPHLNPKGFHKKSVHEASVNAALPSGNYQSSYKEHTWMNGKALSPTSTANTLFGKQKHIETSPPPSSGVSTMSSGSPIHHPLASSSYFSQGSSPVPSARNDSRLQMPNEGSHSMGFSSLIAENQKQNKQVRPTHHDAPTNREDQYKKMSVGFASNWSPPRSTIIEESEKNNRFGRKQNSDNNSNKDERRGKKSWNPQPGYIGQNRQPFNMLRKKQDQNSGNMSDFINPSFLPSFPMSDFKQAPNFPPFSPHAFPPHNNFPFPPSPFPFSELVDLFHYDDFNHLNPFINELFCGDLTAPYFAFPTPFNKYRPPRIRSGPANELHTQLEECYEQWRSLEKERKKTEADLARNFPGRRVSSSNNTPISRLPANPSRVDRLIVDQLKEQARVVTLIAKMERLRGSSLHGNISLALERHLESIHVTQARRKDEIVNAANRQKQGAPRYNNEKDVLALAAAIKELVVSTRKARTALWCALQMTLPKTSLTTPVKQEDVERALQELCLGWDLDGSALDLNMEHVHNECKKQNNEEQSEPCKDARNHA</sequence>
<feature type="compositionally biased region" description="Polar residues" evidence="1">
    <location>
        <begin position="525"/>
        <end position="537"/>
    </location>
</feature>
<feature type="region of interest" description="Disordered" evidence="1">
    <location>
        <begin position="34"/>
        <end position="54"/>
    </location>
</feature>
<dbReference type="AlphaFoldDB" id="A0AAV7M9Y3"/>
<dbReference type="GO" id="GO:0048255">
    <property type="term" value="P:mRNA stabilization"/>
    <property type="evidence" value="ECO:0007669"/>
    <property type="project" value="TreeGrafter"/>
</dbReference>
<evidence type="ECO:0000256" key="1">
    <source>
        <dbReference type="SAM" id="MobiDB-lite"/>
    </source>
</evidence>
<dbReference type="Pfam" id="PF15189">
    <property type="entry name" value="MEIOC"/>
    <property type="match status" value="1"/>
</dbReference>
<dbReference type="PANTHER" id="PTHR33861:SF4">
    <property type="entry name" value="MEIOSIS-SPECIFIC COILED-COIL DOMAIN-CONTAINING PROTEIN MEIOC"/>
    <property type="match status" value="1"/>
</dbReference>
<evidence type="ECO:0008006" key="4">
    <source>
        <dbReference type="Google" id="ProtNLM"/>
    </source>
</evidence>
<protein>
    <recommendedName>
        <fullName evidence="4">Meiosis-specific coiled-coil domain-containing protein MEIOC</fullName>
    </recommendedName>
</protein>
<dbReference type="InterPro" id="IPR027963">
    <property type="entry name" value="MEIOC"/>
</dbReference>
<dbReference type="GO" id="GO:0007141">
    <property type="term" value="P:male meiosis I"/>
    <property type="evidence" value="ECO:0007669"/>
    <property type="project" value="TreeGrafter"/>
</dbReference>
<organism evidence="2 3">
    <name type="scientific">Pleurodeles waltl</name>
    <name type="common">Iberian ribbed newt</name>
    <dbReference type="NCBI Taxonomy" id="8319"/>
    <lineage>
        <taxon>Eukaryota</taxon>
        <taxon>Metazoa</taxon>
        <taxon>Chordata</taxon>
        <taxon>Craniata</taxon>
        <taxon>Vertebrata</taxon>
        <taxon>Euteleostomi</taxon>
        <taxon>Amphibia</taxon>
        <taxon>Batrachia</taxon>
        <taxon>Caudata</taxon>
        <taxon>Salamandroidea</taxon>
        <taxon>Salamandridae</taxon>
        <taxon>Pleurodelinae</taxon>
        <taxon>Pleurodeles</taxon>
    </lineage>
</organism>